<evidence type="ECO:0000256" key="1">
    <source>
        <dbReference type="SAM" id="MobiDB-lite"/>
    </source>
</evidence>
<name>A0AAV2DFG5_9ROSI</name>
<evidence type="ECO:0000313" key="2">
    <source>
        <dbReference type="EMBL" id="CAL1372605.1"/>
    </source>
</evidence>
<dbReference type="GO" id="GO:0005634">
    <property type="term" value="C:nucleus"/>
    <property type="evidence" value="ECO:0007669"/>
    <property type="project" value="TreeGrafter"/>
</dbReference>
<proteinExistence type="predicted"/>
<accession>A0AAV2DFG5</accession>
<dbReference type="PANTHER" id="PTHR34661">
    <property type="entry name" value="INCREASED DNA METHYLATION 3"/>
    <property type="match status" value="1"/>
</dbReference>
<keyword evidence="3" id="KW-1185">Reference proteome</keyword>
<feature type="region of interest" description="Disordered" evidence="1">
    <location>
        <begin position="159"/>
        <end position="190"/>
    </location>
</feature>
<dbReference type="InterPro" id="IPR039321">
    <property type="entry name" value="IDM2/3-like"/>
</dbReference>
<dbReference type="AlphaFoldDB" id="A0AAV2DFG5"/>
<sequence>MEEILANHTFNDDKLFLANFIVTNYLGPDVFSEIPRRSVANRLSRRFPPYTSTHLGDSSLTVSQLKSLYYYALRNADPTLILSPAQFHAYLKGDETTYTTNFTTFFPLHLHKHKVYSAASIHEVVKGIVVVINDEDDAPVDDELNRSYIDRFRRLSGSSGLKMDSKSCLTYRPPRPRDDDDDDRDSDPRPVVLFRDGFKRRRVVISDDDDDLDERDFPTAEELAARDATVVVNGKTVTFKLVGLSSDYVVIGISRAAYLFRVALPCLPNNFRGLSCEVWSDGKVEIAQQQQQLHDAGGGLPAPFTLSFYLPGPVDPRLFSPNIRRDGTLEAVVVKKQRGWIIGSPTKLGSS</sequence>
<protein>
    <submittedName>
        <fullName evidence="2">Uncharacterized protein</fullName>
    </submittedName>
</protein>
<reference evidence="2 3" key="1">
    <citation type="submission" date="2024-04" db="EMBL/GenBank/DDBJ databases">
        <authorList>
            <person name="Fracassetti M."/>
        </authorList>
    </citation>
    <scope>NUCLEOTIDE SEQUENCE [LARGE SCALE GENOMIC DNA]</scope>
</reference>
<dbReference type="Proteomes" id="UP001497516">
    <property type="component" value="Chromosome 2"/>
</dbReference>
<organism evidence="2 3">
    <name type="scientific">Linum trigynum</name>
    <dbReference type="NCBI Taxonomy" id="586398"/>
    <lineage>
        <taxon>Eukaryota</taxon>
        <taxon>Viridiplantae</taxon>
        <taxon>Streptophyta</taxon>
        <taxon>Embryophyta</taxon>
        <taxon>Tracheophyta</taxon>
        <taxon>Spermatophyta</taxon>
        <taxon>Magnoliopsida</taxon>
        <taxon>eudicotyledons</taxon>
        <taxon>Gunneridae</taxon>
        <taxon>Pentapetalae</taxon>
        <taxon>rosids</taxon>
        <taxon>fabids</taxon>
        <taxon>Malpighiales</taxon>
        <taxon>Linaceae</taxon>
        <taxon>Linum</taxon>
    </lineage>
</organism>
<dbReference type="PANTHER" id="PTHR34661:SF1">
    <property type="entry name" value="INCREASED DNA METHYLATION 3"/>
    <property type="match status" value="1"/>
</dbReference>
<evidence type="ECO:0000313" key="3">
    <source>
        <dbReference type="Proteomes" id="UP001497516"/>
    </source>
</evidence>
<gene>
    <name evidence="2" type="ORF">LTRI10_LOCUS14598</name>
</gene>
<dbReference type="EMBL" id="OZ034815">
    <property type="protein sequence ID" value="CAL1372605.1"/>
    <property type="molecule type" value="Genomic_DNA"/>
</dbReference>